<protein>
    <submittedName>
        <fullName evidence="2">Uncharacterized protein</fullName>
    </submittedName>
</protein>
<dbReference type="STRING" id="37658.SAMN05661086_01835"/>
<evidence type="ECO:0000313" key="2">
    <source>
        <dbReference type="EMBL" id="SFR80829.1"/>
    </source>
</evidence>
<keyword evidence="1" id="KW-0812">Transmembrane</keyword>
<proteinExistence type="predicted"/>
<feature type="transmembrane region" description="Helical" evidence="1">
    <location>
        <begin position="41"/>
        <end position="60"/>
    </location>
</feature>
<keyword evidence="1" id="KW-1133">Transmembrane helix</keyword>
<evidence type="ECO:0000256" key="1">
    <source>
        <dbReference type="SAM" id="Phobius"/>
    </source>
</evidence>
<feature type="transmembrane region" description="Helical" evidence="1">
    <location>
        <begin position="12"/>
        <end position="35"/>
    </location>
</feature>
<dbReference type="AlphaFoldDB" id="A0A1I6JPD0"/>
<dbReference type="EMBL" id="FOYZ01000006">
    <property type="protein sequence ID" value="SFR80829.1"/>
    <property type="molecule type" value="Genomic_DNA"/>
</dbReference>
<reference evidence="2 3" key="1">
    <citation type="submission" date="2016-10" db="EMBL/GenBank/DDBJ databases">
        <authorList>
            <person name="de Groot N.N."/>
        </authorList>
    </citation>
    <scope>NUCLEOTIDE SEQUENCE [LARGE SCALE GENOMIC DNA]</scope>
    <source>
        <strain evidence="2 3">743A</strain>
    </source>
</reference>
<evidence type="ECO:0000313" key="3">
    <source>
        <dbReference type="Proteomes" id="UP000199659"/>
    </source>
</evidence>
<gene>
    <name evidence="2" type="ORF">SAMN05661086_01835</name>
</gene>
<dbReference type="Proteomes" id="UP000199659">
    <property type="component" value="Unassembled WGS sequence"/>
</dbReference>
<keyword evidence="3" id="KW-1185">Reference proteome</keyword>
<name>A0A1I6JPD0_9FIRM</name>
<sequence>MQKEQIMKLSALNAGIVGVNVIVFSKGLLGCSIFSYNTAVVAFSITVVVMSIAAFFYGNYRLLFIHSIKDGFTMDQLKEPEDYVQALESYRNRLTFLKEINQAISQIERILRKKEVLDGVLYQNLKESAEDFNGLSQVVLDTNNLMYENIKKILCRLAIFDEAEYNKLKAAGKAKGGEQNNSYYAQYQLYQQHILYVKDLLEKNETILLEFDNLLIEVSKLGEQGGRGIAGLDSIKGTVIAMKKLRQGEDDISDLEQKYEK</sequence>
<accession>A0A1I6JPD0</accession>
<keyword evidence="1" id="KW-0472">Membrane</keyword>
<organism evidence="2 3">
    <name type="scientific">Anaeromicropila populeti</name>
    <dbReference type="NCBI Taxonomy" id="37658"/>
    <lineage>
        <taxon>Bacteria</taxon>
        <taxon>Bacillati</taxon>
        <taxon>Bacillota</taxon>
        <taxon>Clostridia</taxon>
        <taxon>Lachnospirales</taxon>
        <taxon>Lachnospiraceae</taxon>
        <taxon>Anaeromicropila</taxon>
    </lineage>
</organism>